<evidence type="ECO:0000313" key="2">
    <source>
        <dbReference type="Proteomes" id="UP000016960"/>
    </source>
</evidence>
<evidence type="ECO:0000313" key="1">
    <source>
        <dbReference type="EMBL" id="ERN41663.1"/>
    </source>
</evidence>
<gene>
    <name evidence="1" type="ORF">KR51_00017420</name>
</gene>
<proteinExistence type="predicted"/>
<dbReference type="STRING" id="582515.KR51_00017420"/>
<dbReference type="RefSeq" id="WP_022606546.1">
    <property type="nucleotide sequence ID" value="NZ_ASSJ01000046.1"/>
</dbReference>
<dbReference type="eggNOG" id="COG3170">
    <property type="taxonomic scope" value="Bacteria"/>
</dbReference>
<comment type="caution">
    <text evidence="1">The sequence shown here is derived from an EMBL/GenBank/DDBJ whole genome shotgun (WGS) entry which is preliminary data.</text>
</comment>
<sequence length="184" mass="20386">MAIARATQQQTAKQLTWNSARSWQAAAQGWGLRLVLATLAMLPSAVANARPETIPTPGIPNGTYIYGSVEQPDEIGQEYFVFEARNNYLLGTFYYPRSEFSCFYGRVGTRQLSLTVIDPYSNESHPYAIAFAPVALAAGEDAAAIGLEGYHRLSSLSVNDRRMLDTCIGEHQQDVWQKTIVKHI</sequence>
<dbReference type="EMBL" id="ASSJ01000046">
    <property type="protein sequence ID" value="ERN41663.1"/>
    <property type="molecule type" value="Genomic_DNA"/>
</dbReference>
<dbReference type="AlphaFoldDB" id="U5DAU0"/>
<dbReference type="Proteomes" id="UP000016960">
    <property type="component" value="Unassembled WGS sequence"/>
</dbReference>
<name>U5DAU0_9CHRO</name>
<reference evidence="1 2" key="1">
    <citation type="submission" date="2013-05" db="EMBL/GenBank/DDBJ databases">
        <title>Draft genome sequence of Rubidibacter lacunae KORDI 51-2.</title>
        <authorList>
            <person name="Choi D.H."/>
            <person name="Noh J.H."/>
            <person name="Kwon K.-K."/>
            <person name="Lee J.-H."/>
            <person name="Ryu J.-Y."/>
        </authorList>
    </citation>
    <scope>NUCLEOTIDE SEQUENCE [LARGE SCALE GENOMIC DNA]</scope>
    <source>
        <strain evidence="1 2">KORDI 51-2</strain>
    </source>
</reference>
<organism evidence="1 2">
    <name type="scientific">Rubidibacter lacunae KORDI 51-2</name>
    <dbReference type="NCBI Taxonomy" id="582515"/>
    <lineage>
        <taxon>Bacteria</taxon>
        <taxon>Bacillati</taxon>
        <taxon>Cyanobacteriota</taxon>
        <taxon>Cyanophyceae</taxon>
        <taxon>Oscillatoriophycideae</taxon>
        <taxon>Chroococcales</taxon>
        <taxon>Aphanothecaceae</taxon>
        <taxon>Rubidibacter</taxon>
    </lineage>
</organism>
<accession>U5DAU0</accession>
<dbReference type="OrthoDB" id="422458at2"/>
<protein>
    <submittedName>
        <fullName evidence="1">Uncharacterized protein</fullName>
    </submittedName>
</protein>
<dbReference type="InParanoid" id="U5DAU0"/>
<keyword evidence="2" id="KW-1185">Reference proteome</keyword>